<keyword evidence="2" id="KW-0812">Transmembrane</keyword>
<feature type="region of interest" description="Disordered" evidence="1">
    <location>
        <begin position="141"/>
        <end position="164"/>
    </location>
</feature>
<feature type="transmembrane region" description="Helical" evidence="2">
    <location>
        <begin position="249"/>
        <end position="273"/>
    </location>
</feature>
<protein>
    <submittedName>
        <fullName evidence="5">Uncharacterized protein LOC115876506</fullName>
    </submittedName>
</protein>
<organism evidence="4 5">
    <name type="scientific">Sitophilus oryzae</name>
    <name type="common">Rice weevil</name>
    <name type="synonym">Curculio oryzae</name>
    <dbReference type="NCBI Taxonomy" id="7048"/>
    <lineage>
        <taxon>Eukaryota</taxon>
        <taxon>Metazoa</taxon>
        <taxon>Ecdysozoa</taxon>
        <taxon>Arthropoda</taxon>
        <taxon>Hexapoda</taxon>
        <taxon>Insecta</taxon>
        <taxon>Pterygota</taxon>
        <taxon>Neoptera</taxon>
        <taxon>Endopterygota</taxon>
        <taxon>Coleoptera</taxon>
        <taxon>Polyphaga</taxon>
        <taxon>Cucujiformia</taxon>
        <taxon>Curculionidae</taxon>
        <taxon>Dryophthorinae</taxon>
        <taxon>Sitophilus</taxon>
    </lineage>
</organism>
<keyword evidence="2" id="KW-0472">Membrane</keyword>
<dbReference type="KEGG" id="soy:115876506"/>
<sequence>MLHKLIFALVLPTIGCIWPPQYKIELKHEEEFVISELLQKSDVEDIYDEEEMMKEEDLKTFNLHENAGKYFRLHKQTKKINEKGTKDVKRNVELEQKKIQSFPEFNPVEGEEMPWIGGMVGEDKEIINDDQMVYFDDEAKSNQTNSLKHPKRSSENDTASDDYNYDSLKAEYEDNVRKAENKKDTAKYKEVKEEESPKEAAESLVEFQPRNCTEEEKKGFGFATVKCFWREARHRSLNKDKKTYIMKKLLMIAMVWLIVYVIIAVPLWCQYGWCCCCCRCKFCQPRDQIEEIKTFFENNPPGTYHDEKGNLVKYKQTNYEVYAQKNLEKAILKL</sequence>
<evidence type="ECO:0000256" key="2">
    <source>
        <dbReference type="SAM" id="Phobius"/>
    </source>
</evidence>
<dbReference type="GeneID" id="115876506"/>
<gene>
    <name evidence="5" type="primary">LOC115876506</name>
</gene>
<keyword evidence="3" id="KW-0732">Signal</keyword>
<dbReference type="RefSeq" id="XP_030748168.1">
    <property type="nucleotide sequence ID" value="XM_030892308.1"/>
</dbReference>
<name>A0A6J2XA82_SITOR</name>
<feature type="chain" id="PRO_5026931057" evidence="3">
    <location>
        <begin position="17"/>
        <end position="334"/>
    </location>
</feature>
<dbReference type="InParanoid" id="A0A6J2XA82"/>
<evidence type="ECO:0000256" key="3">
    <source>
        <dbReference type="SAM" id="SignalP"/>
    </source>
</evidence>
<dbReference type="OrthoDB" id="6617422at2759"/>
<keyword evidence="2" id="KW-1133">Transmembrane helix</keyword>
<feature type="signal peptide" evidence="3">
    <location>
        <begin position="1"/>
        <end position="16"/>
    </location>
</feature>
<reference evidence="5" key="1">
    <citation type="submission" date="2025-08" db="UniProtKB">
        <authorList>
            <consortium name="RefSeq"/>
        </authorList>
    </citation>
    <scope>IDENTIFICATION</scope>
    <source>
        <tissue evidence="5">Gonads</tissue>
    </source>
</reference>
<dbReference type="AlphaFoldDB" id="A0A6J2XA82"/>
<proteinExistence type="predicted"/>
<evidence type="ECO:0000313" key="4">
    <source>
        <dbReference type="Proteomes" id="UP000504635"/>
    </source>
</evidence>
<evidence type="ECO:0000256" key="1">
    <source>
        <dbReference type="SAM" id="MobiDB-lite"/>
    </source>
</evidence>
<dbReference type="Proteomes" id="UP000504635">
    <property type="component" value="Unplaced"/>
</dbReference>
<evidence type="ECO:0000313" key="5">
    <source>
        <dbReference type="RefSeq" id="XP_030748168.1"/>
    </source>
</evidence>
<accession>A0A6J2XA82</accession>
<keyword evidence="4" id="KW-1185">Reference proteome</keyword>